<dbReference type="Proteomes" id="UP000267029">
    <property type="component" value="Unassembled WGS sequence"/>
</dbReference>
<keyword evidence="2" id="KW-1185">Reference proteome</keyword>
<dbReference type="Pfam" id="PF00702">
    <property type="entry name" value="Hydrolase"/>
    <property type="match status" value="1"/>
</dbReference>
<organism evidence="1 2">
    <name type="scientific">Mesocestoides corti</name>
    <name type="common">Flatworm</name>
    <dbReference type="NCBI Taxonomy" id="53468"/>
    <lineage>
        <taxon>Eukaryota</taxon>
        <taxon>Metazoa</taxon>
        <taxon>Spiralia</taxon>
        <taxon>Lophotrochozoa</taxon>
        <taxon>Platyhelminthes</taxon>
        <taxon>Cestoda</taxon>
        <taxon>Eucestoda</taxon>
        <taxon>Cyclophyllidea</taxon>
        <taxon>Mesocestoididae</taxon>
        <taxon>Mesocestoides</taxon>
    </lineage>
</organism>
<dbReference type="PANTHER" id="PTHR46191:SF2">
    <property type="entry name" value="HALOACID DEHALOGENASE-LIKE HYDROLASE DOMAIN-CONTAINING PROTEIN 3"/>
    <property type="match status" value="1"/>
</dbReference>
<dbReference type="STRING" id="53468.A0A0R3U183"/>
<dbReference type="InterPro" id="IPR044924">
    <property type="entry name" value="HAD-SF_hydro_IA_REG-2-like_cap"/>
</dbReference>
<dbReference type="InterPro" id="IPR051828">
    <property type="entry name" value="HAD-like_hydrolase_domain"/>
</dbReference>
<protein>
    <recommendedName>
        <fullName evidence="3">Haloacid dehalogenase-like hydrolase domain-containing protein 3</fullName>
    </recommendedName>
</protein>
<gene>
    <name evidence="1" type="ORF">MCOS_LOCUS101</name>
</gene>
<evidence type="ECO:0000313" key="2">
    <source>
        <dbReference type="Proteomes" id="UP000267029"/>
    </source>
</evidence>
<dbReference type="InterPro" id="IPR036412">
    <property type="entry name" value="HAD-like_sf"/>
</dbReference>
<name>A0A0R3U183_MESCO</name>
<dbReference type="OrthoDB" id="444127at2759"/>
<dbReference type="Gene3D" id="1.10.150.720">
    <property type="entry name" value="Haloacid dehalogenase-like hydrolase"/>
    <property type="match status" value="1"/>
</dbReference>
<dbReference type="EMBL" id="UXSR01000008">
    <property type="protein sequence ID" value="VDD74098.1"/>
    <property type="molecule type" value="Genomic_DNA"/>
</dbReference>
<dbReference type="InterPro" id="IPR023214">
    <property type="entry name" value="HAD_sf"/>
</dbReference>
<dbReference type="SUPFAM" id="SSF56784">
    <property type="entry name" value="HAD-like"/>
    <property type="match status" value="1"/>
</dbReference>
<reference evidence="1 2" key="1">
    <citation type="submission" date="2018-10" db="EMBL/GenBank/DDBJ databases">
        <authorList>
            <consortium name="Pathogen Informatics"/>
        </authorList>
    </citation>
    <scope>NUCLEOTIDE SEQUENCE [LARGE SCALE GENOMIC DNA]</scope>
</reference>
<accession>A0A0R3U183</accession>
<evidence type="ECO:0008006" key="3">
    <source>
        <dbReference type="Google" id="ProtNLM"/>
    </source>
</evidence>
<sequence length="297" mass="34040">MPRGSNVRFLSVDLFRTLIIPKEDIAKSYAHFGKLYLNYEFDHCTLMSKFNESYGVVEKRWPNFGQRDGINSKRWWNEVIVQSLAGSSPFSEAYVRRILKVNVTNRIYDWFASDEAWEVLPNAVEGLCNLVEAGVHLSVLSNSDERTPVLLKALNLSRFFHFVLFSSCCDFMKPDRRIFELVCSRFFDFVGDHKTPVRDRMLQYAHVGDSEHRDYWGARKAGCGLAFLLKPSEGCKKSSLDKDTFPTNASLHFNSFTSWVNSDSRLPFSDGLVPAEHIICSLTDLVERLNLQKGNVL</sequence>
<proteinExistence type="predicted"/>
<dbReference type="Gene3D" id="3.40.50.1000">
    <property type="entry name" value="HAD superfamily/HAD-like"/>
    <property type="match status" value="1"/>
</dbReference>
<dbReference type="AlphaFoldDB" id="A0A0R3U183"/>
<dbReference type="GO" id="GO:0005634">
    <property type="term" value="C:nucleus"/>
    <property type="evidence" value="ECO:0007669"/>
    <property type="project" value="TreeGrafter"/>
</dbReference>
<evidence type="ECO:0000313" key="1">
    <source>
        <dbReference type="EMBL" id="VDD74098.1"/>
    </source>
</evidence>
<dbReference type="PANTHER" id="PTHR46191">
    <property type="match status" value="1"/>
</dbReference>